<dbReference type="RefSeq" id="WP_185977939.1">
    <property type="nucleotide sequence ID" value="NZ_JACBGI020000007.1"/>
</dbReference>
<dbReference type="Proteomes" id="UP001193680">
    <property type="component" value="Unassembled WGS sequence"/>
</dbReference>
<protein>
    <submittedName>
        <fullName evidence="1">Uncharacterized protein</fullName>
    </submittedName>
</protein>
<reference evidence="1 2" key="1">
    <citation type="submission" date="2020-11" db="EMBL/GenBank/DDBJ databases">
        <title>Sulfur oxidizing isolate from Hospital Hole Sinkhole.</title>
        <authorList>
            <person name="Scott K.M."/>
        </authorList>
    </citation>
    <scope>NUCLEOTIDE SEQUENCE [LARGE SCALE GENOMIC DNA]</scope>
    <source>
        <strain evidence="1 2">HH1</strain>
    </source>
</reference>
<sequence>MFGDQDNIDSSFMDRLPVSYRNPALELISQTDLRSMLLMRKQGVPIELESKYQLSSQQWLQIINSVILTKLSTFEVNTGFPNRYINKLVEIVGAVYGMPNKTARQLEVLFRENHPHFADWLANLHRIQMINARQNGS</sequence>
<organism evidence="1 2">
    <name type="scientific">Thiomicrorhabdus heinhorstiae</name>
    <dbReference type="NCBI Taxonomy" id="2748010"/>
    <lineage>
        <taxon>Bacteria</taxon>
        <taxon>Pseudomonadati</taxon>
        <taxon>Pseudomonadota</taxon>
        <taxon>Gammaproteobacteria</taxon>
        <taxon>Thiotrichales</taxon>
        <taxon>Piscirickettsiaceae</taxon>
        <taxon>Thiomicrorhabdus</taxon>
    </lineage>
</organism>
<keyword evidence="2" id="KW-1185">Reference proteome</keyword>
<proteinExistence type="predicted"/>
<gene>
    <name evidence="1" type="ORF">H8792_005515</name>
</gene>
<comment type="caution">
    <text evidence="1">The sequence shown here is derived from an EMBL/GenBank/DDBJ whole genome shotgun (WGS) entry which is preliminary data.</text>
</comment>
<evidence type="ECO:0000313" key="1">
    <source>
        <dbReference type="EMBL" id="MBF6057795.1"/>
    </source>
</evidence>
<name>A0ABS0BVE1_9GAMM</name>
<accession>A0ABS0BVE1</accession>
<dbReference type="EMBL" id="JACBGI020000007">
    <property type="protein sequence ID" value="MBF6057795.1"/>
    <property type="molecule type" value="Genomic_DNA"/>
</dbReference>
<evidence type="ECO:0000313" key="2">
    <source>
        <dbReference type="Proteomes" id="UP001193680"/>
    </source>
</evidence>